<evidence type="ECO:0000259" key="5">
    <source>
        <dbReference type="PROSITE" id="PS50931"/>
    </source>
</evidence>
<dbReference type="GO" id="GO:0006351">
    <property type="term" value="P:DNA-templated transcription"/>
    <property type="evidence" value="ECO:0007669"/>
    <property type="project" value="TreeGrafter"/>
</dbReference>
<dbReference type="GO" id="GO:0043565">
    <property type="term" value="F:sequence-specific DNA binding"/>
    <property type="evidence" value="ECO:0007669"/>
    <property type="project" value="TreeGrafter"/>
</dbReference>
<accession>A0A167J1A9</accession>
<dbReference type="Pfam" id="PF03466">
    <property type="entry name" value="LysR_substrate"/>
    <property type="match status" value="1"/>
</dbReference>
<dbReference type="Gene3D" id="1.10.10.10">
    <property type="entry name" value="Winged helix-like DNA-binding domain superfamily/Winged helix DNA-binding domain"/>
    <property type="match status" value="1"/>
</dbReference>
<sequence>MIDDLRSMAVFATVVAEGSFRGAADRLGLSPSVISHHVSRLEKRLDCALLYRSTRRLALTDDGRVFHASCARALEAAEEGLNSMAHRQTEVAGRLRVGAPAVVSNGPFVDDVLAFAEAFPLVELELCLDDERKNQIEAGFDVAIRMGWLEDSALRARQLFTMRRRLCAAPALIAKLGMPHHPADLLSWPWVQETMLARFIDLEGPGKASFRIPLSGRMSTNQGQTAKRFAVAGTGAFAAVDFLVAQELASGALVEMLPDWHLASVGAYAVWPANTSRNSITMHFIDFLHARVAAVREGS</sequence>
<evidence type="ECO:0000256" key="1">
    <source>
        <dbReference type="ARBA" id="ARBA00009437"/>
    </source>
</evidence>
<dbReference type="InterPro" id="IPR058163">
    <property type="entry name" value="LysR-type_TF_proteobact-type"/>
</dbReference>
<dbReference type="SUPFAM" id="SSF53850">
    <property type="entry name" value="Periplasmic binding protein-like II"/>
    <property type="match status" value="1"/>
</dbReference>
<evidence type="ECO:0000313" key="9">
    <source>
        <dbReference type="Proteomes" id="UP000185680"/>
    </source>
</evidence>
<dbReference type="InterPro" id="IPR000847">
    <property type="entry name" value="LysR_HTH_N"/>
</dbReference>
<reference evidence="6 9" key="2">
    <citation type="submission" date="2016-10" db="EMBL/GenBank/DDBJ databases">
        <title>Hydorgenophaga sp. LPB0072 isolated from gastropod.</title>
        <authorList>
            <person name="Kim E."/>
            <person name="Yi H."/>
        </authorList>
    </citation>
    <scope>NUCLEOTIDE SEQUENCE [LARGE SCALE GENOMIC DNA]</scope>
    <source>
        <strain evidence="6 9">LPB0072</strain>
    </source>
</reference>
<dbReference type="RefSeq" id="WP_066084703.1">
    <property type="nucleotide sequence ID" value="NZ_CP017476.1"/>
</dbReference>
<keyword evidence="3" id="KW-0238">DNA-binding</keyword>
<dbReference type="InterPro" id="IPR036388">
    <property type="entry name" value="WH-like_DNA-bd_sf"/>
</dbReference>
<dbReference type="InterPro" id="IPR036390">
    <property type="entry name" value="WH_DNA-bd_sf"/>
</dbReference>
<dbReference type="OrthoDB" id="8678019at2"/>
<dbReference type="InterPro" id="IPR005119">
    <property type="entry name" value="LysR_subst-bd"/>
</dbReference>
<keyword evidence="2" id="KW-0805">Transcription regulation</keyword>
<evidence type="ECO:0000256" key="3">
    <source>
        <dbReference type="ARBA" id="ARBA00023125"/>
    </source>
</evidence>
<dbReference type="SUPFAM" id="SSF46785">
    <property type="entry name" value="Winged helix' DNA-binding domain"/>
    <property type="match status" value="1"/>
</dbReference>
<dbReference type="EMBL" id="CP017476">
    <property type="protein sequence ID" value="AOW13786.1"/>
    <property type="molecule type" value="Genomic_DNA"/>
</dbReference>
<evidence type="ECO:0000313" key="6">
    <source>
        <dbReference type="EMBL" id="AOW13786.1"/>
    </source>
</evidence>
<name>A0A167J1A9_9BURK</name>
<dbReference type="PANTHER" id="PTHR30537:SF5">
    <property type="entry name" value="HTH-TYPE TRANSCRIPTIONAL ACTIVATOR TTDR-RELATED"/>
    <property type="match status" value="1"/>
</dbReference>
<dbReference type="KEGG" id="hyl:LPB072_13980"/>
<dbReference type="Proteomes" id="UP000185657">
    <property type="component" value="Unassembled WGS sequence"/>
</dbReference>
<reference evidence="7 8" key="1">
    <citation type="submission" date="2016-02" db="EMBL/GenBank/DDBJ databases">
        <title>Draft genome sequence of Hydrogenophaga sp. LPB0072.</title>
        <authorList>
            <person name="Shin S.-K."/>
            <person name="Yi H."/>
        </authorList>
    </citation>
    <scope>NUCLEOTIDE SEQUENCE [LARGE SCALE GENOMIC DNA]</scope>
    <source>
        <strain evidence="7 8">LPB0072</strain>
    </source>
</reference>
<protein>
    <recommendedName>
        <fullName evidence="5">HTH lysR-type domain-containing protein</fullName>
    </recommendedName>
</protein>
<dbReference type="Proteomes" id="UP000185680">
    <property type="component" value="Chromosome"/>
</dbReference>
<keyword evidence="4" id="KW-0804">Transcription</keyword>
<dbReference type="PROSITE" id="PS50931">
    <property type="entry name" value="HTH_LYSR"/>
    <property type="match status" value="1"/>
</dbReference>
<comment type="similarity">
    <text evidence="1">Belongs to the LysR transcriptional regulatory family.</text>
</comment>
<evidence type="ECO:0000256" key="4">
    <source>
        <dbReference type="ARBA" id="ARBA00023163"/>
    </source>
</evidence>
<proteinExistence type="inferred from homology"/>
<keyword evidence="8" id="KW-1185">Reference proteome</keyword>
<dbReference type="STRING" id="1763535.LPB072_13980"/>
<dbReference type="AlphaFoldDB" id="A0A167J1A9"/>
<organism evidence="6 9">
    <name type="scientific">Hydrogenophaga crassostreae</name>
    <dbReference type="NCBI Taxonomy" id="1763535"/>
    <lineage>
        <taxon>Bacteria</taxon>
        <taxon>Pseudomonadati</taxon>
        <taxon>Pseudomonadota</taxon>
        <taxon>Betaproteobacteria</taxon>
        <taxon>Burkholderiales</taxon>
        <taxon>Comamonadaceae</taxon>
        <taxon>Hydrogenophaga</taxon>
    </lineage>
</organism>
<evidence type="ECO:0000313" key="7">
    <source>
        <dbReference type="EMBL" id="OAD44250.1"/>
    </source>
</evidence>
<dbReference type="EMBL" id="LVWD01000001">
    <property type="protein sequence ID" value="OAD44250.1"/>
    <property type="molecule type" value="Genomic_DNA"/>
</dbReference>
<dbReference type="CDD" id="cd08422">
    <property type="entry name" value="PBP2_CrgA_like"/>
    <property type="match status" value="1"/>
</dbReference>
<dbReference type="Gene3D" id="3.40.190.290">
    <property type="match status" value="1"/>
</dbReference>
<dbReference type="PANTHER" id="PTHR30537">
    <property type="entry name" value="HTH-TYPE TRANSCRIPTIONAL REGULATOR"/>
    <property type="match status" value="1"/>
</dbReference>
<gene>
    <name evidence="6" type="ORF">LPB072_13980</name>
    <name evidence="7" type="ORF">LPB72_01840</name>
</gene>
<feature type="domain" description="HTH lysR-type" evidence="5">
    <location>
        <begin position="3"/>
        <end position="60"/>
    </location>
</feature>
<dbReference type="Pfam" id="PF00126">
    <property type="entry name" value="HTH_1"/>
    <property type="match status" value="1"/>
</dbReference>
<evidence type="ECO:0000256" key="2">
    <source>
        <dbReference type="ARBA" id="ARBA00023015"/>
    </source>
</evidence>
<evidence type="ECO:0000313" key="8">
    <source>
        <dbReference type="Proteomes" id="UP000185657"/>
    </source>
</evidence>
<dbReference type="GO" id="GO:0003700">
    <property type="term" value="F:DNA-binding transcription factor activity"/>
    <property type="evidence" value="ECO:0007669"/>
    <property type="project" value="InterPro"/>
</dbReference>
<dbReference type="FunFam" id="1.10.10.10:FF:000001">
    <property type="entry name" value="LysR family transcriptional regulator"/>
    <property type="match status" value="1"/>
</dbReference>